<accession>A0ABQ0B7L4</accession>
<dbReference type="Proteomes" id="UP001600943">
    <property type="component" value="Unassembled WGS sequence"/>
</dbReference>
<dbReference type="InterPro" id="IPR016181">
    <property type="entry name" value="Acyl_CoA_acyltransferase"/>
</dbReference>
<dbReference type="Pfam" id="PF00583">
    <property type="entry name" value="Acetyltransf_1"/>
    <property type="match status" value="1"/>
</dbReference>
<name>A0ABQ0B7L4_9FIRM</name>
<keyword evidence="3" id="KW-1185">Reference proteome</keyword>
<reference evidence="2 3" key="1">
    <citation type="submission" date="2024-04" db="EMBL/GenBank/DDBJ databases">
        <title>Defined microbial consortia suppress multidrug-resistant proinflammatory Enterobacteriaceae via ecological control.</title>
        <authorList>
            <person name="Furuichi M."/>
            <person name="Kawaguchi T."/>
            <person name="Pust M."/>
            <person name="Yasuma K."/>
            <person name="Plichta D."/>
            <person name="Hasegawa N."/>
            <person name="Ohya T."/>
            <person name="Bhattarai S."/>
            <person name="Sasajima S."/>
            <person name="Aoto Y."/>
            <person name="Tuganbaev T."/>
            <person name="Yaginuma M."/>
            <person name="Ueda M."/>
            <person name="Okahashi N."/>
            <person name="Amafuji K."/>
            <person name="Kiridooshi Y."/>
            <person name="Sugita K."/>
            <person name="Strazar M."/>
            <person name="Skelly A."/>
            <person name="Suda W."/>
            <person name="Hattori M."/>
            <person name="Nakamoto N."/>
            <person name="Caballero S."/>
            <person name="Norman J."/>
            <person name="Olle B."/>
            <person name="Tanoue T."/>
            <person name="Arita M."/>
            <person name="Bucci V."/>
            <person name="Atarashi K."/>
            <person name="Xavier R."/>
            <person name="Honda K."/>
        </authorList>
    </citation>
    <scope>NUCLEOTIDE SEQUENCE [LARGE SCALE GENOMIC DNA]</scope>
    <source>
        <strain evidence="3">k04-0078-D8-1</strain>
    </source>
</reference>
<dbReference type="Gene3D" id="3.40.630.30">
    <property type="match status" value="1"/>
</dbReference>
<feature type="domain" description="N-acetyltransferase" evidence="1">
    <location>
        <begin position="92"/>
        <end position="250"/>
    </location>
</feature>
<protein>
    <recommendedName>
        <fullName evidence="1">N-acetyltransferase domain-containing protein</fullName>
    </recommendedName>
</protein>
<evidence type="ECO:0000313" key="3">
    <source>
        <dbReference type="Proteomes" id="UP001600943"/>
    </source>
</evidence>
<dbReference type="CDD" id="cd04301">
    <property type="entry name" value="NAT_SF"/>
    <property type="match status" value="1"/>
</dbReference>
<comment type="caution">
    <text evidence="2">The sequence shown here is derived from an EMBL/GenBank/DDBJ whole genome shotgun (WGS) entry which is preliminary data.</text>
</comment>
<gene>
    <name evidence="2" type="ORF">K040078D81_15680</name>
</gene>
<sequence length="250" mass="28033">MDKKEITEVIKEHLADFLECGVDIFQQKGLVFHVVGSRAEAYQKPFFQVISMENAIIAAVSSSVLKEAERLLTGKSREEIFECPLLYGQSVYFIPDVKQSRRKEMLPEYTYRMLEGEGLLELQGIKGFDNSLMFDADGNTGTYIVFYAERDGEIAGLAGASIESERVWEIGVDVKEKYRKGGLASVLVNHLMYSILDRNIVPIYCAASSNPASQAAAFRAGFQPCWVSTYKNILDGSSGYDELVRRLYSE</sequence>
<evidence type="ECO:0000259" key="1">
    <source>
        <dbReference type="PROSITE" id="PS51186"/>
    </source>
</evidence>
<dbReference type="InterPro" id="IPR000182">
    <property type="entry name" value="GNAT_dom"/>
</dbReference>
<proteinExistence type="predicted"/>
<dbReference type="SUPFAM" id="SSF55729">
    <property type="entry name" value="Acyl-CoA N-acyltransferases (Nat)"/>
    <property type="match status" value="1"/>
</dbReference>
<evidence type="ECO:0000313" key="2">
    <source>
        <dbReference type="EMBL" id="GAA6407451.1"/>
    </source>
</evidence>
<dbReference type="PROSITE" id="PS51186">
    <property type="entry name" value="GNAT"/>
    <property type="match status" value="1"/>
</dbReference>
<organism evidence="2 3">
    <name type="scientific">Blautia hominis</name>
    <dbReference type="NCBI Taxonomy" id="2025493"/>
    <lineage>
        <taxon>Bacteria</taxon>
        <taxon>Bacillati</taxon>
        <taxon>Bacillota</taxon>
        <taxon>Clostridia</taxon>
        <taxon>Lachnospirales</taxon>
        <taxon>Lachnospiraceae</taxon>
        <taxon>Blautia</taxon>
    </lineage>
</organism>
<dbReference type="RefSeq" id="WP_302417970.1">
    <property type="nucleotide sequence ID" value="NZ_BAABYW010000001.1"/>
</dbReference>
<dbReference type="EMBL" id="BAABYW010000001">
    <property type="protein sequence ID" value="GAA6407451.1"/>
    <property type="molecule type" value="Genomic_DNA"/>
</dbReference>